<protein>
    <submittedName>
        <fullName evidence="1">Uncharacterized protein</fullName>
    </submittedName>
</protein>
<dbReference type="RefSeq" id="XP_004832961.1">
    <property type="nucleotide sequence ID" value="XM_004832904.1"/>
</dbReference>
<dbReference type="AlphaFoldDB" id="L1LE02"/>
<dbReference type="KEGG" id="beq:BEWA_035450"/>
<dbReference type="GeneID" id="15807913"/>
<evidence type="ECO:0000313" key="2">
    <source>
        <dbReference type="Proteomes" id="UP000031512"/>
    </source>
</evidence>
<sequence length="234" mass="26712">MLSSMSRLGCRNIAILQNVSSHLLSLNPGLSLKRALQLSDILIAFKYIDKNYLEIITGVVCSVPQLIPSNEIIVLLKLLNLCKACNIFEINPHLLKTIVNMVIGDPSNVISAFATQSVFSELGYSNVYLDQLCNELSKVIPEYSVQERIYILDKCSEYRIDVFPLYNAVLNSLEVGDECEILAMTYVSGYNWWRKGIFEVIQVTRKAKKGYIHQYLYVCSVWSESRDRLWLIRS</sequence>
<comment type="caution">
    <text evidence="1">The sequence shown here is derived from an EMBL/GenBank/DDBJ whole genome shotgun (WGS) entry which is preliminary data.</text>
</comment>
<dbReference type="Proteomes" id="UP000031512">
    <property type="component" value="Unassembled WGS sequence"/>
</dbReference>
<dbReference type="EMBL" id="ACOU01000002">
    <property type="protein sequence ID" value="EKX73509.1"/>
    <property type="molecule type" value="Genomic_DNA"/>
</dbReference>
<proteinExistence type="predicted"/>
<dbReference type="VEuPathDB" id="PiroplasmaDB:BEWA_035450"/>
<reference evidence="1 2" key="1">
    <citation type="journal article" date="2012" name="BMC Genomics">
        <title>Comparative genomic analysis and phylogenetic position of Theileria equi.</title>
        <authorList>
            <person name="Kappmeyer L.S."/>
            <person name="Thiagarajan M."/>
            <person name="Herndon D.R."/>
            <person name="Ramsay J.D."/>
            <person name="Caler E."/>
            <person name="Djikeng A."/>
            <person name="Gillespie J.J."/>
            <person name="Lau A.O."/>
            <person name="Roalson E.H."/>
            <person name="Silva J.C."/>
            <person name="Silva M.G."/>
            <person name="Suarez C.E."/>
            <person name="Ueti M.W."/>
            <person name="Nene V.M."/>
            <person name="Mealey R.H."/>
            <person name="Knowles D.P."/>
            <person name="Brayton K.A."/>
        </authorList>
    </citation>
    <scope>NUCLEOTIDE SEQUENCE [LARGE SCALE GENOMIC DNA]</scope>
    <source>
        <strain evidence="1 2">WA</strain>
    </source>
</reference>
<name>L1LE02_THEEQ</name>
<keyword evidence="2" id="KW-1185">Reference proteome</keyword>
<organism evidence="1 2">
    <name type="scientific">Theileria equi strain WA</name>
    <dbReference type="NCBI Taxonomy" id="1537102"/>
    <lineage>
        <taxon>Eukaryota</taxon>
        <taxon>Sar</taxon>
        <taxon>Alveolata</taxon>
        <taxon>Apicomplexa</taxon>
        <taxon>Aconoidasida</taxon>
        <taxon>Piroplasmida</taxon>
        <taxon>Theileriidae</taxon>
        <taxon>Theileria</taxon>
    </lineage>
</organism>
<evidence type="ECO:0000313" key="1">
    <source>
        <dbReference type="EMBL" id="EKX73509.1"/>
    </source>
</evidence>
<accession>L1LE02</accession>
<gene>
    <name evidence="1" type="ORF">BEWA_035450</name>
</gene>